<gene>
    <name evidence="6" type="ORF">BSTOLATCC_MIC18637</name>
</gene>
<dbReference type="Pfam" id="PF01168">
    <property type="entry name" value="Ala_racemase_N"/>
    <property type="match status" value="1"/>
</dbReference>
<keyword evidence="7" id="KW-1185">Reference proteome</keyword>
<evidence type="ECO:0000256" key="2">
    <source>
        <dbReference type="HAMAP-Rule" id="MF_03225"/>
    </source>
</evidence>
<dbReference type="PIRSF" id="PIRSF004848">
    <property type="entry name" value="YBL036c_PLPDEIII"/>
    <property type="match status" value="1"/>
</dbReference>
<dbReference type="EMBL" id="CAJZBQ010000018">
    <property type="protein sequence ID" value="CAG9317386.1"/>
    <property type="molecule type" value="Genomic_DNA"/>
</dbReference>
<organism evidence="6 7">
    <name type="scientific">Blepharisma stoltei</name>
    <dbReference type="NCBI Taxonomy" id="1481888"/>
    <lineage>
        <taxon>Eukaryota</taxon>
        <taxon>Sar</taxon>
        <taxon>Alveolata</taxon>
        <taxon>Ciliophora</taxon>
        <taxon>Postciliodesmatophora</taxon>
        <taxon>Heterotrichea</taxon>
        <taxon>Heterotrichida</taxon>
        <taxon>Blepharismidae</taxon>
        <taxon>Blepharisma</taxon>
    </lineage>
</organism>
<dbReference type="PANTHER" id="PTHR10146:SF14">
    <property type="entry name" value="PYRIDOXAL PHOSPHATE HOMEOSTASIS PROTEIN"/>
    <property type="match status" value="1"/>
</dbReference>
<sequence>MRSAISENLLRVTNSIETLKSSLGINYPIRLIAVSKLQPAEAIREAYDNGHRYFGENYVDELVQKASQLPNDIRWHMIGHLQSNKIKKLLSVPNLAAIETVDSIDLATKLNTQALKSRPNEKLNVFVQINTSNEATKSGITPENCHEIVSHIISNCSSLNFKGIMTIGLRGSAEDFVILNEAKRQICSVLSLEEREIELSMGMSGDYEEAIRNGSTNVRVGSLIFGERPKH</sequence>
<dbReference type="InterPro" id="IPR029066">
    <property type="entry name" value="PLP-binding_barrel"/>
</dbReference>
<dbReference type="Proteomes" id="UP001162131">
    <property type="component" value="Unassembled WGS sequence"/>
</dbReference>
<dbReference type="NCBIfam" id="TIGR00044">
    <property type="entry name" value="YggS family pyridoxal phosphate-dependent enzyme"/>
    <property type="match status" value="1"/>
</dbReference>
<dbReference type="GO" id="GO:0030170">
    <property type="term" value="F:pyridoxal phosphate binding"/>
    <property type="evidence" value="ECO:0007669"/>
    <property type="project" value="UniProtKB-UniRule"/>
</dbReference>
<dbReference type="PANTHER" id="PTHR10146">
    <property type="entry name" value="PROLINE SYNTHETASE CO-TRANSCRIBED BACTERIAL HOMOLOG PROTEIN"/>
    <property type="match status" value="1"/>
</dbReference>
<comment type="function">
    <text evidence="2">Pyridoxal 5'-phosphate (PLP)-binding protein, which may be involved in intracellular homeostatic regulation of pyridoxal 5'-phosphate (PLP), the active form of vitamin B6.</text>
</comment>
<dbReference type="SUPFAM" id="SSF51419">
    <property type="entry name" value="PLP-binding barrel"/>
    <property type="match status" value="1"/>
</dbReference>
<comment type="similarity">
    <text evidence="2 4">Belongs to the pyridoxal phosphate-binding protein YggS/PROSC family.</text>
</comment>
<evidence type="ECO:0000259" key="5">
    <source>
        <dbReference type="Pfam" id="PF01168"/>
    </source>
</evidence>
<dbReference type="HAMAP" id="MF_02087">
    <property type="entry name" value="PLP_homeostasis"/>
    <property type="match status" value="1"/>
</dbReference>
<dbReference type="Gene3D" id="3.20.20.10">
    <property type="entry name" value="Alanine racemase"/>
    <property type="match status" value="1"/>
</dbReference>
<dbReference type="CDD" id="cd06822">
    <property type="entry name" value="PLPDE_III_YBL036c_euk"/>
    <property type="match status" value="1"/>
</dbReference>
<feature type="domain" description="Alanine racemase N-terminal" evidence="5">
    <location>
        <begin position="28"/>
        <end position="229"/>
    </location>
</feature>
<keyword evidence="1 2" id="KW-0663">Pyridoxal phosphate</keyword>
<proteinExistence type="inferred from homology"/>
<evidence type="ECO:0000313" key="7">
    <source>
        <dbReference type="Proteomes" id="UP001162131"/>
    </source>
</evidence>
<dbReference type="InterPro" id="IPR011078">
    <property type="entry name" value="PyrdxlP_homeostasis"/>
</dbReference>
<evidence type="ECO:0000313" key="6">
    <source>
        <dbReference type="EMBL" id="CAG9317386.1"/>
    </source>
</evidence>
<evidence type="ECO:0000256" key="3">
    <source>
        <dbReference type="PIRSR" id="PIRSR004848-1"/>
    </source>
</evidence>
<dbReference type="FunFam" id="3.20.20.10:FF:000007">
    <property type="entry name" value="Pyridoxal phosphate homeostasis protein"/>
    <property type="match status" value="1"/>
</dbReference>
<dbReference type="AlphaFoldDB" id="A0AAU9J1J1"/>
<evidence type="ECO:0000256" key="4">
    <source>
        <dbReference type="RuleBase" id="RU004514"/>
    </source>
</evidence>
<protein>
    <recommendedName>
        <fullName evidence="2">Pyridoxal phosphate homeostasis protein</fullName>
        <shortName evidence="2">PLP homeostasis protein</shortName>
    </recommendedName>
</protein>
<feature type="modified residue" description="N6-(pyridoxal phosphate)lysine" evidence="2 3">
    <location>
        <position position="36"/>
    </location>
</feature>
<reference evidence="6" key="1">
    <citation type="submission" date="2021-09" db="EMBL/GenBank/DDBJ databases">
        <authorList>
            <consortium name="AG Swart"/>
            <person name="Singh M."/>
            <person name="Singh A."/>
            <person name="Seah K."/>
            <person name="Emmerich C."/>
        </authorList>
    </citation>
    <scope>NUCLEOTIDE SEQUENCE</scope>
    <source>
        <strain evidence="6">ATCC30299</strain>
    </source>
</reference>
<name>A0AAU9J1J1_9CILI</name>
<accession>A0AAU9J1J1</accession>
<comment type="caution">
    <text evidence="6">The sequence shown here is derived from an EMBL/GenBank/DDBJ whole genome shotgun (WGS) entry which is preliminary data.</text>
</comment>
<evidence type="ECO:0000256" key="1">
    <source>
        <dbReference type="ARBA" id="ARBA00022898"/>
    </source>
</evidence>
<comment type="cofactor">
    <cofactor evidence="3">
        <name>pyridoxal 5'-phosphate</name>
        <dbReference type="ChEBI" id="CHEBI:597326"/>
    </cofactor>
</comment>
<dbReference type="PROSITE" id="PS01211">
    <property type="entry name" value="UPF0001"/>
    <property type="match status" value="1"/>
</dbReference>
<dbReference type="InterPro" id="IPR001608">
    <property type="entry name" value="Ala_racemase_N"/>
</dbReference>